<evidence type="ECO:0000313" key="3">
    <source>
        <dbReference type="EMBL" id="KYR00620.1"/>
    </source>
</evidence>
<dbReference type="GO" id="GO:0004792">
    <property type="term" value="F:thiosulfate-cyanide sulfurtransferase activity"/>
    <property type="evidence" value="ECO:0007669"/>
    <property type="project" value="TreeGrafter"/>
</dbReference>
<proteinExistence type="predicted"/>
<dbReference type="OMA" id="NIPMEYP"/>
<gene>
    <name evidence="3" type="ORF">DLAC_02644</name>
</gene>
<dbReference type="Gene3D" id="3.40.250.10">
    <property type="entry name" value="Rhodanese-like domain"/>
    <property type="match status" value="1"/>
</dbReference>
<dbReference type="FunCoup" id="A0A152A332">
    <property type="interactions" value="20"/>
</dbReference>
<dbReference type="Proteomes" id="UP000076078">
    <property type="component" value="Unassembled WGS sequence"/>
</dbReference>
<dbReference type="PANTHER" id="PTHR44086:SF8">
    <property type="entry name" value="RHODANESE DOMAIN-CONTAINING PROTEIN"/>
    <property type="match status" value="1"/>
</dbReference>
<dbReference type="EMBL" id="LODT01000013">
    <property type="protein sequence ID" value="KYR00620.1"/>
    <property type="molecule type" value="Genomic_DNA"/>
</dbReference>
<evidence type="ECO:0000259" key="2">
    <source>
        <dbReference type="PROSITE" id="PS50206"/>
    </source>
</evidence>
<keyword evidence="4" id="KW-1185">Reference proteome</keyword>
<protein>
    <recommendedName>
        <fullName evidence="2">Rhodanese domain-containing protein</fullName>
    </recommendedName>
</protein>
<dbReference type="InterPro" id="IPR036873">
    <property type="entry name" value="Rhodanese-like_dom_sf"/>
</dbReference>
<name>A0A152A332_TIELA</name>
<dbReference type="InParanoid" id="A0A152A332"/>
<dbReference type="PROSITE" id="PS50206">
    <property type="entry name" value="RHODANESE_3"/>
    <property type="match status" value="1"/>
</dbReference>
<accession>A0A152A332</accession>
<dbReference type="InterPro" id="IPR001763">
    <property type="entry name" value="Rhodanese-like_dom"/>
</dbReference>
<dbReference type="SMART" id="SM00450">
    <property type="entry name" value="RHOD"/>
    <property type="match status" value="1"/>
</dbReference>
<dbReference type="GO" id="GO:0005739">
    <property type="term" value="C:mitochondrion"/>
    <property type="evidence" value="ECO:0007669"/>
    <property type="project" value="TreeGrafter"/>
</dbReference>
<dbReference type="OrthoDB" id="566238at2759"/>
<feature type="region of interest" description="Disordered" evidence="1">
    <location>
        <begin position="175"/>
        <end position="197"/>
    </location>
</feature>
<dbReference type="PANTHER" id="PTHR44086">
    <property type="entry name" value="THIOSULFATE SULFURTRANSFERASE RDL2, MITOCHONDRIAL-RELATED"/>
    <property type="match status" value="1"/>
</dbReference>
<reference evidence="3 4" key="1">
    <citation type="submission" date="2015-12" db="EMBL/GenBank/DDBJ databases">
        <title>Dictyostelia acquired genes for synthesis and detection of signals that induce cell-type specialization by lateral gene transfer from prokaryotes.</title>
        <authorList>
            <person name="Gloeckner G."/>
            <person name="Schaap P."/>
        </authorList>
    </citation>
    <scope>NUCLEOTIDE SEQUENCE [LARGE SCALE GENOMIC DNA]</scope>
    <source>
        <strain evidence="3 4">TK</strain>
    </source>
</reference>
<evidence type="ECO:0000256" key="1">
    <source>
        <dbReference type="SAM" id="MobiDB-lite"/>
    </source>
</evidence>
<dbReference type="SUPFAM" id="SSF52821">
    <property type="entry name" value="Rhodanese/Cell cycle control phosphatase"/>
    <property type="match status" value="1"/>
</dbReference>
<dbReference type="AlphaFoldDB" id="A0A152A332"/>
<organism evidence="3 4">
    <name type="scientific">Tieghemostelium lacteum</name>
    <name type="common">Slime mold</name>
    <name type="synonym">Dictyostelium lacteum</name>
    <dbReference type="NCBI Taxonomy" id="361077"/>
    <lineage>
        <taxon>Eukaryota</taxon>
        <taxon>Amoebozoa</taxon>
        <taxon>Evosea</taxon>
        <taxon>Eumycetozoa</taxon>
        <taxon>Dictyostelia</taxon>
        <taxon>Dictyosteliales</taxon>
        <taxon>Raperosteliaceae</taxon>
        <taxon>Tieghemostelium</taxon>
    </lineage>
</organism>
<dbReference type="Pfam" id="PF00581">
    <property type="entry name" value="Rhodanese"/>
    <property type="match status" value="1"/>
</dbReference>
<feature type="region of interest" description="Disordered" evidence="1">
    <location>
        <begin position="41"/>
        <end position="95"/>
    </location>
</feature>
<evidence type="ECO:0000313" key="4">
    <source>
        <dbReference type="Proteomes" id="UP000076078"/>
    </source>
</evidence>
<feature type="compositionally biased region" description="Basic and acidic residues" evidence="1">
    <location>
        <begin position="58"/>
        <end position="81"/>
    </location>
</feature>
<comment type="caution">
    <text evidence="3">The sequence shown here is derived from an EMBL/GenBank/DDBJ whole genome shotgun (WGS) entry which is preliminary data.</text>
</comment>
<feature type="domain" description="Rhodanese" evidence="2">
    <location>
        <begin position="139"/>
        <end position="270"/>
    </location>
</feature>
<sequence>MLLIRSSSRLLQNNFKNIVVQSTNKNGAMFGGLNRYYSTDVDAEEDSTSSKKSKKSSKKVDEAKAEEDTKSIKTESLDADKLASGANKKKLLKPRHNKVRPEIELQREYIAPLSVQEEDELSQNKITIKEIKEIIEQPSQKEVFIIDLRDPKEFFADSPIKASYNMPMEYQAVEKVETSHKGTRGKKGQKQEQAKKSVNADSELDFWQKVSKLTPMQWKEKFGFPKITPQDQIVFYSANQGRSKQATQMALNQGFKSTRYLVGGIRLFNKYYNN</sequence>